<dbReference type="Pfam" id="PF00528">
    <property type="entry name" value="BPD_transp_1"/>
    <property type="match status" value="1"/>
</dbReference>
<evidence type="ECO:0000256" key="3">
    <source>
        <dbReference type="ARBA" id="ARBA00022475"/>
    </source>
</evidence>
<organism evidence="9 10">
    <name type="scientific">Rhizobium tubonense</name>
    <dbReference type="NCBI Taxonomy" id="484088"/>
    <lineage>
        <taxon>Bacteria</taxon>
        <taxon>Pseudomonadati</taxon>
        <taxon>Pseudomonadota</taxon>
        <taxon>Alphaproteobacteria</taxon>
        <taxon>Hyphomicrobiales</taxon>
        <taxon>Rhizobiaceae</taxon>
        <taxon>Rhizobium/Agrobacterium group</taxon>
        <taxon>Rhizobium</taxon>
    </lineage>
</organism>
<accession>A0A2W4CJ44</accession>
<dbReference type="Gene3D" id="1.10.3720.10">
    <property type="entry name" value="MetI-like"/>
    <property type="match status" value="1"/>
</dbReference>
<feature type="transmembrane region" description="Helical" evidence="7">
    <location>
        <begin position="12"/>
        <end position="30"/>
    </location>
</feature>
<dbReference type="OrthoDB" id="9815445at2"/>
<dbReference type="InterPro" id="IPR000515">
    <property type="entry name" value="MetI-like"/>
</dbReference>
<feature type="transmembrane region" description="Helical" evidence="7">
    <location>
        <begin position="138"/>
        <end position="159"/>
    </location>
</feature>
<dbReference type="PANTHER" id="PTHR43744">
    <property type="entry name" value="ABC TRANSPORTER PERMEASE PROTEIN MG189-RELATED-RELATED"/>
    <property type="match status" value="1"/>
</dbReference>
<keyword evidence="5 7" id="KW-1133">Transmembrane helix</keyword>
<evidence type="ECO:0000256" key="5">
    <source>
        <dbReference type="ARBA" id="ARBA00022989"/>
    </source>
</evidence>
<dbReference type="GO" id="GO:0055085">
    <property type="term" value="P:transmembrane transport"/>
    <property type="evidence" value="ECO:0007669"/>
    <property type="project" value="InterPro"/>
</dbReference>
<keyword evidence="10" id="KW-1185">Reference proteome</keyword>
<dbReference type="GO" id="GO:0005886">
    <property type="term" value="C:plasma membrane"/>
    <property type="evidence" value="ECO:0007669"/>
    <property type="project" value="UniProtKB-SubCell"/>
</dbReference>
<comment type="subcellular location">
    <subcellularLocation>
        <location evidence="1 7">Cell membrane</location>
        <topology evidence="1 7">Multi-pass membrane protein</topology>
    </subcellularLocation>
</comment>
<evidence type="ECO:0000256" key="7">
    <source>
        <dbReference type="RuleBase" id="RU363032"/>
    </source>
</evidence>
<name>A0A2W4CJ44_9HYPH</name>
<keyword evidence="6 7" id="KW-0472">Membrane</keyword>
<dbReference type="Proteomes" id="UP000248925">
    <property type="component" value="Unassembled WGS sequence"/>
</dbReference>
<dbReference type="CDD" id="cd06261">
    <property type="entry name" value="TM_PBP2"/>
    <property type="match status" value="1"/>
</dbReference>
<evidence type="ECO:0000313" key="9">
    <source>
        <dbReference type="EMBL" id="PZM12959.1"/>
    </source>
</evidence>
<dbReference type="PROSITE" id="PS50928">
    <property type="entry name" value="ABC_TM1"/>
    <property type="match status" value="1"/>
</dbReference>
<evidence type="ECO:0000313" key="10">
    <source>
        <dbReference type="Proteomes" id="UP000248925"/>
    </source>
</evidence>
<reference evidence="9 10" key="1">
    <citation type="journal article" date="2018" name="Sci. Rep.">
        <title>Rhizobium tumorigenes sp. nov., a novel plant tumorigenic bacterium isolated from cane gall tumors on thornless blackberry.</title>
        <authorList>
            <person name="Kuzmanovi N."/>
            <person name="Smalla K."/>
            <person name="Gronow S."/>
            <person name="PuBawska J."/>
        </authorList>
    </citation>
    <scope>NUCLEOTIDE SEQUENCE [LARGE SCALE GENOMIC DNA]</scope>
    <source>
        <strain evidence="9 10">CCBAU 85046</strain>
    </source>
</reference>
<feature type="transmembrane region" description="Helical" evidence="7">
    <location>
        <begin position="242"/>
        <end position="260"/>
    </location>
</feature>
<keyword evidence="3" id="KW-1003">Cell membrane</keyword>
<evidence type="ECO:0000256" key="2">
    <source>
        <dbReference type="ARBA" id="ARBA00022448"/>
    </source>
</evidence>
<evidence type="ECO:0000256" key="4">
    <source>
        <dbReference type="ARBA" id="ARBA00022692"/>
    </source>
</evidence>
<gene>
    <name evidence="9" type="ORF">CPY51_15620</name>
</gene>
<dbReference type="AlphaFoldDB" id="A0A2W4CJ44"/>
<evidence type="ECO:0000256" key="1">
    <source>
        <dbReference type="ARBA" id="ARBA00004651"/>
    </source>
</evidence>
<dbReference type="EMBL" id="PCDP01000036">
    <property type="protein sequence ID" value="PZM12959.1"/>
    <property type="molecule type" value="Genomic_DNA"/>
</dbReference>
<feature type="transmembrane region" description="Helical" evidence="7">
    <location>
        <begin position="69"/>
        <end position="93"/>
    </location>
</feature>
<feature type="transmembrane region" description="Helical" evidence="7">
    <location>
        <begin position="180"/>
        <end position="202"/>
    </location>
</feature>
<proteinExistence type="inferred from homology"/>
<feature type="transmembrane region" description="Helical" evidence="7">
    <location>
        <begin position="105"/>
        <end position="126"/>
    </location>
</feature>
<evidence type="ECO:0000259" key="8">
    <source>
        <dbReference type="PROSITE" id="PS50928"/>
    </source>
</evidence>
<comment type="similarity">
    <text evidence="7">Belongs to the binding-protein-dependent transport system permease family.</text>
</comment>
<keyword evidence="2 7" id="KW-0813">Transport</keyword>
<dbReference type="SUPFAM" id="SSF161098">
    <property type="entry name" value="MetI-like"/>
    <property type="match status" value="1"/>
</dbReference>
<dbReference type="InterPro" id="IPR035906">
    <property type="entry name" value="MetI-like_sf"/>
</dbReference>
<feature type="domain" description="ABC transmembrane type-1" evidence="8">
    <location>
        <begin position="70"/>
        <end position="260"/>
    </location>
</feature>
<sequence length="274" mass="30470">MKIRTSHFIVHAILLLGAIYSAFPFIWMVWTSLRSSGEAFNTGTVSLLEHWDALSNYRQALFDTPLIKFMANGVVVCSGILLFQVLTAVPSAYALAKLNFRGKRLFVGTLLVCFAIPFQSLALPLFVALSQMKALNSYFSLIFPFVGSVFAILMLAQFLRSYPDEILEAARLDGMSEFAILLRLIFPASWPAIATFSLFSVSSHWNDLYWPLIVITSPDLAPPTLGILFFRSDESGDKMGPLMAAATMVMLPLFVFFLVAQRRFVQGITNTGVK</sequence>
<comment type="caution">
    <text evidence="9">The sequence shown here is derived from an EMBL/GenBank/DDBJ whole genome shotgun (WGS) entry which is preliminary data.</text>
</comment>
<evidence type="ECO:0000256" key="6">
    <source>
        <dbReference type="ARBA" id="ARBA00023136"/>
    </source>
</evidence>
<keyword evidence="4 7" id="KW-0812">Transmembrane</keyword>
<dbReference type="PANTHER" id="PTHR43744:SF12">
    <property type="entry name" value="ABC TRANSPORTER PERMEASE PROTEIN MG189-RELATED"/>
    <property type="match status" value="1"/>
</dbReference>
<protein>
    <submittedName>
        <fullName evidence="9">Sugar ABC transporter permease</fullName>
    </submittedName>
</protein>
<dbReference type="RefSeq" id="WP_111161155.1">
    <property type="nucleotide sequence ID" value="NZ_PCDP01000036.1"/>
</dbReference>